<dbReference type="SUPFAM" id="SSF74982">
    <property type="entry name" value="Small protein B (SmpB)"/>
    <property type="match status" value="1"/>
</dbReference>
<dbReference type="CDD" id="cd09294">
    <property type="entry name" value="SmpB"/>
    <property type="match status" value="1"/>
</dbReference>
<dbReference type="InterPro" id="IPR000037">
    <property type="entry name" value="SsrA-bd_prot"/>
</dbReference>
<dbReference type="GO" id="GO:0070930">
    <property type="term" value="P:trans-translation-dependent protein tagging"/>
    <property type="evidence" value="ECO:0007669"/>
    <property type="project" value="TreeGrafter"/>
</dbReference>
<accession>A0A2M7DDK3</accession>
<sequence length="148" mass="16988">MSKILAENRKALFNYKSLEKFQAGIVLLGQEVKSIRNGRLGLAGSFVTLVGEEVFWIGANIPPYQPKNLQGSYNPERTRKLLLTKSEIRQLIGQVKQKGLTMIPLKVYTDGNKIKLEFALAKGQTKIDKREKIKKREDDREIQRVFKR</sequence>
<protein>
    <recommendedName>
        <fullName evidence="3">SsrA-binding protein</fullName>
    </recommendedName>
    <alternativeName>
        <fullName evidence="3">Small protein B</fullName>
    </alternativeName>
</protein>
<dbReference type="GO" id="GO:0005829">
    <property type="term" value="C:cytosol"/>
    <property type="evidence" value="ECO:0007669"/>
    <property type="project" value="TreeGrafter"/>
</dbReference>
<dbReference type="Pfam" id="PF01668">
    <property type="entry name" value="SmpB"/>
    <property type="match status" value="1"/>
</dbReference>
<comment type="caution">
    <text evidence="4">The sequence shown here is derived from an EMBL/GenBank/DDBJ whole genome shotgun (WGS) entry which is preliminary data.</text>
</comment>
<dbReference type="InterPro" id="IPR023620">
    <property type="entry name" value="SmpB"/>
</dbReference>
<proteinExistence type="inferred from homology"/>
<dbReference type="GO" id="GO:0070929">
    <property type="term" value="P:trans-translation"/>
    <property type="evidence" value="ECO:0007669"/>
    <property type="project" value="UniProtKB-UniRule"/>
</dbReference>
<reference evidence="5" key="1">
    <citation type="submission" date="2017-09" db="EMBL/GenBank/DDBJ databases">
        <title>Depth-based differentiation of microbial function through sediment-hosted aquifers and enrichment of novel symbionts in the deep terrestrial subsurface.</title>
        <authorList>
            <person name="Probst A.J."/>
            <person name="Ladd B."/>
            <person name="Jarett J.K."/>
            <person name="Geller-Mcgrath D.E."/>
            <person name="Sieber C.M.K."/>
            <person name="Emerson J.B."/>
            <person name="Anantharaman K."/>
            <person name="Thomas B.C."/>
            <person name="Malmstrom R."/>
            <person name="Stieglmeier M."/>
            <person name="Klingl A."/>
            <person name="Woyke T."/>
            <person name="Ryan C.M."/>
            <person name="Banfield J.F."/>
        </authorList>
    </citation>
    <scope>NUCLEOTIDE SEQUENCE [LARGE SCALE GENOMIC DNA]</scope>
</reference>
<dbReference type="AlphaFoldDB" id="A0A2M7DDK3"/>
<comment type="similarity">
    <text evidence="3">Belongs to the SmpB family.</text>
</comment>
<dbReference type="EMBL" id="PETV01000072">
    <property type="protein sequence ID" value="PIV46928.1"/>
    <property type="molecule type" value="Genomic_DNA"/>
</dbReference>
<evidence type="ECO:0000256" key="1">
    <source>
        <dbReference type="ARBA" id="ARBA00022490"/>
    </source>
</evidence>
<dbReference type="PROSITE" id="PS01317">
    <property type="entry name" value="SSRP"/>
    <property type="match status" value="1"/>
</dbReference>
<keyword evidence="2 3" id="KW-0694">RNA-binding</keyword>
<dbReference type="HAMAP" id="MF_00023">
    <property type="entry name" value="SmpB"/>
    <property type="match status" value="1"/>
</dbReference>
<dbReference type="GO" id="GO:0003723">
    <property type="term" value="F:RNA binding"/>
    <property type="evidence" value="ECO:0007669"/>
    <property type="project" value="UniProtKB-UniRule"/>
</dbReference>
<name>A0A2M7DDK3_9BACT</name>
<evidence type="ECO:0000256" key="3">
    <source>
        <dbReference type="HAMAP-Rule" id="MF_00023"/>
    </source>
</evidence>
<dbReference type="NCBIfam" id="NF003843">
    <property type="entry name" value="PRK05422.1"/>
    <property type="match status" value="1"/>
</dbReference>
<dbReference type="Gene3D" id="2.40.280.10">
    <property type="match status" value="1"/>
</dbReference>
<dbReference type="PANTHER" id="PTHR30308:SF2">
    <property type="entry name" value="SSRA-BINDING PROTEIN"/>
    <property type="match status" value="1"/>
</dbReference>
<comment type="function">
    <text evidence="3">Required for rescue of stalled ribosomes mediated by trans-translation. Binds to transfer-messenger RNA (tmRNA), required for stable association of tmRNA with ribosomes. tmRNA and SmpB together mimic tRNA shape, replacing the anticodon stem-loop with SmpB. tmRNA is encoded by the ssrA gene; the 2 termini fold to resemble tRNA(Ala) and it encodes a 'tag peptide', a short internal open reading frame. During trans-translation Ala-aminoacylated tmRNA acts like a tRNA, entering the A-site of stalled ribosomes, displacing the stalled mRNA. The ribosome then switches to translate the ORF on the tmRNA; the nascent peptide is terminated with the 'tag peptide' encoded by the tmRNA and targeted for degradation. The ribosome is freed to recommence translation, which seems to be the essential function of trans-translation.</text>
</comment>
<keyword evidence="1 3" id="KW-0963">Cytoplasm</keyword>
<dbReference type="NCBIfam" id="TIGR00086">
    <property type="entry name" value="smpB"/>
    <property type="match status" value="1"/>
</dbReference>
<comment type="subcellular location">
    <subcellularLocation>
        <location evidence="3">Cytoplasm</location>
    </subcellularLocation>
    <text evidence="3">The tmRNA-SmpB complex associates with stalled 70S ribosomes.</text>
</comment>
<dbReference type="Proteomes" id="UP000229030">
    <property type="component" value="Unassembled WGS sequence"/>
</dbReference>
<dbReference type="PANTHER" id="PTHR30308">
    <property type="entry name" value="TMRNA-BINDING COMPONENT OF TRANS-TRANSLATION TAGGING COMPLEX"/>
    <property type="match status" value="1"/>
</dbReference>
<organism evidence="4 5">
    <name type="scientific">bacterium (Candidatus Gribaldobacteria) CG02_land_8_20_14_3_00_41_15</name>
    <dbReference type="NCBI Taxonomy" id="2014270"/>
    <lineage>
        <taxon>Bacteria</taxon>
        <taxon>Candidatus Gribaldobacteria</taxon>
    </lineage>
</organism>
<evidence type="ECO:0000256" key="2">
    <source>
        <dbReference type="ARBA" id="ARBA00022884"/>
    </source>
</evidence>
<evidence type="ECO:0000313" key="5">
    <source>
        <dbReference type="Proteomes" id="UP000229030"/>
    </source>
</evidence>
<gene>
    <name evidence="3" type="primary">smpB</name>
    <name evidence="4" type="ORF">COS21_02640</name>
</gene>
<evidence type="ECO:0000313" key="4">
    <source>
        <dbReference type="EMBL" id="PIV46928.1"/>
    </source>
</evidence>
<dbReference type="InterPro" id="IPR020081">
    <property type="entry name" value="SsrA-bd_prot_CS"/>
</dbReference>